<feature type="domain" description="Transcriptional repressor PaaX-like C-terminal" evidence="2">
    <location>
        <begin position="184"/>
        <end position="266"/>
    </location>
</feature>
<proteinExistence type="predicted"/>
<evidence type="ECO:0000313" key="5">
    <source>
        <dbReference type="Proteomes" id="UP001156441"/>
    </source>
</evidence>
<dbReference type="InterPro" id="IPR048846">
    <property type="entry name" value="PaaX-like_central"/>
</dbReference>
<name>A0ABT2JII2_9PSEU</name>
<dbReference type="RefSeq" id="WP_260195504.1">
    <property type="nucleotide sequence ID" value="NZ_JAFFZE010000026.1"/>
</dbReference>
<dbReference type="InterPro" id="IPR013225">
    <property type="entry name" value="PaaX_C"/>
</dbReference>
<dbReference type="Pfam" id="PF20803">
    <property type="entry name" value="PaaX_M"/>
    <property type="match status" value="1"/>
</dbReference>
<dbReference type="PANTHER" id="PTHR30319">
    <property type="entry name" value="PHENYLACETIC ACID REGULATOR-RELATED TRANSCRIPTIONAL REPRESSOR"/>
    <property type="match status" value="1"/>
</dbReference>
<organism evidence="4 5">
    <name type="scientific">Actinophytocola gossypii</name>
    <dbReference type="NCBI Taxonomy" id="2812003"/>
    <lineage>
        <taxon>Bacteria</taxon>
        <taxon>Bacillati</taxon>
        <taxon>Actinomycetota</taxon>
        <taxon>Actinomycetes</taxon>
        <taxon>Pseudonocardiales</taxon>
        <taxon>Pseudonocardiaceae</taxon>
    </lineage>
</organism>
<reference evidence="4 5" key="1">
    <citation type="submission" date="2021-02" db="EMBL/GenBank/DDBJ databases">
        <title>Actinophytocola xerophila sp. nov., isolated from soil of cotton cropping field.</title>
        <authorList>
            <person name="Huang R."/>
            <person name="Chen X."/>
            <person name="Ge X."/>
            <person name="Liu W."/>
        </authorList>
    </citation>
    <scope>NUCLEOTIDE SEQUENCE [LARGE SCALE GENOMIC DNA]</scope>
    <source>
        <strain evidence="4 5">S1-96</strain>
    </source>
</reference>
<comment type="caution">
    <text evidence="4">The sequence shown here is derived from an EMBL/GenBank/DDBJ whole genome shotgun (WGS) entry which is preliminary data.</text>
</comment>
<dbReference type="EMBL" id="JAFFZE010000026">
    <property type="protein sequence ID" value="MCT2587596.1"/>
    <property type="molecule type" value="Genomic_DNA"/>
</dbReference>
<accession>A0ABT2JII2</accession>
<evidence type="ECO:0000259" key="2">
    <source>
        <dbReference type="Pfam" id="PF08223"/>
    </source>
</evidence>
<feature type="domain" description="Transcriptional repressor PaaX-like N-terminal" evidence="1">
    <location>
        <begin position="13"/>
        <end position="79"/>
    </location>
</feature>
<dbReference type="SUPFAM" id="SSF46785">
    <property type="entry name" value="Winged helix' DNA-binding domain"/>
    <property type="match status" value="1"/>
</dbReference>
<dbReference type="Proteomes" id="UP001156441">
    <property type="component" value="Unassembled WGS sequence"/>
</dbReference>
<dbReference type="Pfam" id="PF07848">
    <property type="entry name" value="PaaX"/>
    <property type="match status" value="1"/>
</dbReference>
<sequence>MSDLLRGFEPAPQDLVLTLLGSCLEPRAGRAVWSGGLVRLLGEFGFSPGAARVALNRLVARDLLARTRDGRHVHYVLTPRSVAVLAEGDRRIFTLGDGPRLETTWTVLWHAIPDTRRLARTRLVRRLRFLGFGPVQDGTWLAPHDREHQVAKLLAEHQVTEHAGVLLGRPATSVDFAAFVGRVWDLAGLSARYESFVDRFHDATARDDREALLLRTRLVHTFREFPFHDPELPEDLVPPPRHRVEALTLFHDRYPALADAARRHFDTATSVRLRT</sequence>
<dbReference type="PIRSF" id="PIRSF020623">
    <property type="entry name" value="PaaX"/>
    <property type="match status" value="1"/>
</dbReference>
<gene>
    <name evidence="4" type="ORF">JT362_31200</name>
</gene>
<dbReference type="Pfam" id="PF08223">
    <property type="entry name" value="PaaX_C"/>
    <property type="match status" value="1"/>
</dbReference>
<dbReference type="PANTHER" id="PTHR30319:SF1">
    <property type="entry name" value="TRANSCRIPTIONAL REPRESSOR PAAX"/>
    <property type="match status" value="1"/>
</dbReference>
<dbReference type="InterPro" id="IPR036390">
    <property type="entry name" value="WH_DNA-bd_sf"/>
</dbReference>
<dbReference type="Gene3D" id="1.10.10.10">
    <property type="entry name" value="Winged helix-like DNA-binding domain superfamily/Winged helix DNA-binding domain"/>
    <property type="match status" value="1"/>
</dbReference>
<evidence type="ECO:0000259" key="3">
    <source>
        <dbReference type="Pfam" id="PF20803"/>
    </source>
</evidence>
<dbReference type="InterPro" id="IPR036388">
    <property type="entry name" value="WH-like_DNA-bd_sf"/>
</dbReference>
<feature type="domain" description="Transcriptional repressor PaaX-like central Cas2-like" evidence="3">
    <location>
        <begin position="102"/>
        <end position="169"/>
    </location>
</feature>
<keyword evidence="5" id="KW-1185">Reference proteome</keyword>
<dbReference type="InterPro" id="IPR011965">
    <property type="entry name" value="PaaX_trns_reg"/>
</dbReference>
<dbReference type="InterPro" id="IPR012906">
    <property type="entry name" value="PaaX-like_N"/>
</dbReference>
<evidence type="ECO:0000259" key="1">
    <source>
        <dbReference type="Pfam" id="PF07848"/>
    </source>
</evidence>
<protein>
    <submittedName>
        <fullName evidence="4">PaaX family transcriptional regulator</fullName>
    </submittedName>
</protein>
<dbReference type="Gene3D" id="3.30.70.2650">
    <property type="match status" value="1"/>
</dbReference>
<evidence type="ECO:0000313" key="4">
    <source>
        <dbReference type="EMBL" id="MCT2587596.1"/>
    </source>
</evidence>